<keyword evidence="2" id="KW-0378">Hydrolase</keyword>
<comment type="caution">
    <text evidence="2">The sequence shown here is derived from an EMBL/GenBank/DDBJ whole genome shotgun (WGS) entry which is preliminary data.</text>
</comment>
<dbReference type="GO" id="GO:0016787">
    <property type="term" value="F:hydrolase activity"/>
    <property type="evidence" value="ECO:0007669"/>
    <property type="project" value="UniProtKB-KW"/>
</dbReference>
<dbReference type="PANTHER" id="PTHR30536:SF5">
    <property type="entry name" value="ALTRONATE DEHYDRATASE"/>
    <property type="match status" value="1"/>
</dbReference>
<dbReference type="AlphaFoldDB" id="A0A707WBW0"/>
<reference evidence="2" key="1">
    <citation type="journal article" date="2018" name="Genome Biol.">
        <title>SKESA: strategic k-mer extension for scrupulous assemblies.</title>
        <authorList>
            <person name="Souvorov A."/>
            <person name="Agarwala R."/>
            <person name="Lipman D.J."/>
        </authorList>
    </citation>
    <scope>NUCLEOTIDE SEQUENCE</scope>
    <source>
        <strain evidence="2">U277</strain>
    </source>
</reference>
<evidence type="ECO:0000259" key="1">
    <source>
        <dbReference type="Pfam" id="PF20629"/>
    </source>
</evidence>
<reference evidence="2" key="2">
    <citation type="submission" date="2019-08" db="EMBL/GenBank/DDBJ databases">
        <authorList>
            <consortium name="NCBI Pathogen Detection Project"/>
        </authorList>
    </citation>
    <scope>NUCLEOTIDE SEQUENCE</scope>
    <source>
        <strain evidence="2">U277</strain>
    </source>
</reference>
<evidence type="ECO:0000313" key="2">
    <source>
        <dbReference type="EMBL" id="HAD0171984.1"/>
    </source>
</evidence>
<proteinExistence type="predicted"/>
<organism evidence="2">
    <name type="scientific">Salmonella typhimurium</name>
    <dbReference type="NCBI Taxonomy" id="90371"/>
    <lineage>
        <taxon>Bacteria</taxon>
        <taxon>Pseudomonadati</taxon>
        <taxon>Pseudomonadota</taxon>
        <taxon>Gammaproteobacteria</taxon>
        <taxon>Enterobacterales</taxon>
        <taxon>Enterobacteriaceae</taxon>
        <taxon>Salmonella</taxon>
    </lineage>
</organism>
<feature type="domain" description="D-galactarate/Altronate dehydratase C-terminal" evidence="1">
    <location>
        <begin position="1"/>
        <end position="64"/>
    </location>
</feature>
<dbReference type="GO" id="GO:0019698">
    <property type="term" value="P:D-galacturonate catabolic process"/>
    <property type="evidence" value="ECO:0007669"/>
    <property type="project" value="TreeGrafter"/>
</dbReference>
<sequence>GNKATWEMMQDNIDIDVSAIMSGEASITQMGEEIYQEILRVANGKTTKSEDLGHNEFSIYKIAPTF</sequence>
<dbReference type="EMBL" id="DAANJW010000067">
    <property type="protein sequence ID" value="HAD0171984.1"/>
    <property type="molecule type" value="Genomic_DNA"/>
</dbReference>
<protein>
    <submittedName>
        <fullName evidence="2">UxaA family hydrolase</fullName>
    </submittedName>
</protein>
<dbReference type="PANTHER" id="PTHR30536">
    <property type="entry name" value="ALTRONATE/GALACTARATE DEHYDRATASE"/>
    <property type="match status" value="1"/>
</dbReference>
<name>A0A707WBW0_SALTM</name>
<dbReference type="InterPro" id="IPR048332">
    <property type="entry name" value="GD_AH_C"/>
</dbReference>
<dbReference type="Pfam" id="PF20629">
    <property type="entry name" value="GD_AH_C"/>
    <property type="match status" value="1"/>
</dbReference>
<gene>
    <name evidence="2" type="ORF">G0L83_19520</name>
</gene>
<feature type="non-terminal residue" evidence="2">
    <location>
        <position position="1"/>
    </location>
</feature>
<accession>A0A707WBW0</accession>
<dbReference type="InterPro" id="IPR052172">
    <property type="entry name" value="UxaA_altronate/galactarate_dh"/>
</dbReference>